<organism evidence="1 2">
    <name type="scientific">Actinoalloteichus hymeniacidonis</name>
    <dbReference type="NCBI Taxonomy" id="340345"/>
    <lineage>
        <taxon>Bacteria</taxon>
        <taxon>Bacillati</taxon>
        <taxon>Actinomycetota</taxon>
        <taxon>Actinomycetes</taxon>
        <taxon>Pseudonocardiales</taxon>
        <taxon>Pseudonocardiaceae</taxon>
        <taxon>Actinoalloteichus</taxon>
    </lineage>
</organism>
<dbReference type="KEGG" id="ahm:TL08_20760"/>
<evidence type="ECO:0000313" key="1">
    <source>
        <dbReference type="EMBL" id="AOS64943.1"/>
    </source>
</evidence>
<keyword evidence="2" id="KW-1185">Reference proteome</keyword>
<dbReference type="EMBL" id="CP014859">
    <property type="protein sequence ID" value="AOS64943.1"/>
    <property type="molecule type" value="Genomic_DNA"/>
</dbReference>
<dbReference type="RefSeq" id="WP_069851314.1">
    <property type="nucleotide sequence ID" value="NZ_CP014859.1"/>
</dbReference>
<dbReference type="AlphaFoldDB" id="A0AAC9HT47"/>
<sequence length="109" mass="11302">MSDGYSADTTALRGVAPQFSSAADQLLDAHERLTASLSAAAGAWGNDEPGTNFGTAYEPAAEEGTAAFGTFAEGLNAIRDNLDASAEQWDSDDHAAEQAFQQQAQGLGY</sequence>
<dbReference type="Proteomes" id="UP000095210">
    <property type="component" value="Chromosome"/>
</dbReference>
<accession>A0AAC9HT47</accession>
<evidence type="ECO:0008006" key="3">
    <source>
        <dbReference type="Google" id="ProtNLM"/>
    </source>
</evidence>
<reference evidence="2" key="1">
    <citation type="submission" date="2016-03" db="EMBL/GenBank/DDBJ databases">
        <title>Complete genome sequence of the type strain Actinoalloteichus hymeniacidonis DSM 45092.</title>
        <authorList>
            <person name="Schaffert L."/>
            <person name="Albersmeier A."/>
            <person name="Winkler A."/>
            <person name="Kalinowski J."/>
            <person name="Zotchev S."/>
            <person name="Ruckert C."/>
        </authorList>
    </citation>
    <scope>NUCLEOTIDE SEQUENCE [LARGE SCALE GENOMIC DNA]</scope>
    <source>
        <strain evidence="2">HPA177(T) (DSM 45092(T))</strain>
    </source>
</reference>
<name>A0AAC9HT47_9PSEU</name>
<dbReference type="SUPFAM" id="SSF140453">
    <property type="entry name" value="EsxAB dimer-like"/>
    <property type="match status" value="1"/>
</dbReference>
<proteinExistence type="predicted"/>
<evidence type="ECO:0000313" key="2">
    <source>
        <dbReference type="Proteomes" id="UP000095210"/>
    </source>
</evidence>
<gene>
    <name evidence="1" type="ORF">TL08_20760</name>
</gene>
<protein>
    <recommendedName>
        <fullName evidence="3">WXG100 family type VII secretion target</fullName>
    </recommendedName>
</protein>
<dbReference type="Gene3D" id="1.10.287.1060">
    <property type="entry name" value="ESAT-6-like"/>
    <property type="match status" value="1"/>
</dbReference>
<dbReference type="InterPro" id="IPR036689">
    <property type="entry name" value="ESAT-6-like_sf"/>
</dbReference>